<accession>A0A9D2KN43</accession>
<evidence type="ECO:0000313" key="2">
    <source>
        <dbReference type="Proteomes" id="UP000823900"/>
    </source>
</evidence>
<gene>
    <name evidence="1" type="ORF">IAA07_10625</name>
</gene>
<protein>
    <submittedName>
        <fullName evidence="1">Uncharacterized protein</fullName>
    </submittedName>
</protein>
<dbReference type="AlphaFoldDB" id="A0A9D2KN43"/>
<organism evidence="1 2">
    <name type="scientific">Candidatus Lachnoclostridium stercoravium</name>
    <dbReference type="NCBI Taxonomy" id="2838633"/>
    <lineage>
        <taxon>Bacteria</taxon>
        <taxon>Bacillati</taxon>
        <taxon>Bacillota</taxon>
        <taxon>Clostridia</taxon>
        <taxon>Lachnospirales</taxon>
        <taxon>Lachnospiraceae</taxon>
    </lineage>
</organism>
<name>A0A9D2KN43_9FIRM</name>
<dbReference type="Proteomes" id="UP000823900">
    <property type="component" value="Unassembled WGS sequence"/>
</dbReference>
<proteinExistence type="predicted"/>
<reference evidence="1" key="2">
    <citation type="submission" date="2021-04" db="EMBL/GenBank/DDBJ databases">
        <authorList>
            <person name="Gilroy R."/>
        </authorList>
    </citation>
    <scope>NUCLEOTIDE SEQUENCE</scope>
    <source>
        <strain evidence="1">CHK178-16964</strain>
    </source>
</reference>
<dbReference type="EMBL" id="DWZA01000092">
    <property type="protein sequence ID" value="HJA72007.1"/>
    <property type="molecule type" value="Genomic_DNA"/>
</dbReference>
<comment type="caution">
    <text evidence="1">The sequence shown here is derived from an EMBL/GenBank/DDBJ whole genome shotgun (WGS) entry which is preliminary data.</text>
</comment>
<evidence type="ECO:0000313" key="1">
    <source>
        <dbReference type="EMBL" id="HJA72007.1"/>
    </source>
</evidence>
<sequence>MDDAAVAFYSEALKKVSETEEWKTEYLDRNMLISDYMDAETATEYMTQFEADYLASLEAAE</sequence>
<reference evidence="1" key="1">
    <citation type="journal article" date="2021" name="PeerJ">
        <title>Extensive microbial diversity within the chicken gut microbiome revealed by metagenomics and culture.</title>
        <authorList>
            <person name="Gilroy R."/>
            <person name="Ravi A."/>
            <person name="Getino M."/>
            <person name="Pursley I."/>
            <person name="Horton D.L."/>
            <person name="Alikhan N.F."/>
            <person name="Baker D."/>
            <person name="Gharbi K."/>
            <person name="Hall N."/>
            <person name="Watson M."/>
            <person name="Adriaenssens E.M."/>
            <person name="Foster-Nyarko E."/>
            <person name="Jarju S."/>
            <person name="Secka A."/>
            <person name="Antonio M."/>
            <person name="Oren A."/>
            <person name="Chaudhuri R.R."/>
            <person name="La Ragione R."/>
            <person name="Hildebrand F."/>
            <person name="Pallen M.J."/>
        </authorList>
    </citation>
    <scope>NUCLEOTIDE SEQUENCE</scope>
    <source>
        <strain evidence="1">CHK178-16964</strain>
    </source>
</reference>